<dbReference type="EC" id="2.7.13.3" evidence="3"/>
<accession>A0ABD5W1N2</accession>
<evidence type="ECO:0000256" key="9">
    <source>
        <dbReference type="SAM" id="MobiDB-lite"/>
    </source>
</evidence>
<evidence type="ECO:0000256" key="6">
    <source>
        <dbReference type="ARBA" id="ARBA00022741"/>
    </source>
</evidence>
<dbReference type="GO" id="GO:0004673">
    <property type="term" value="F:protein histidine kinase activity"/>
    <property type="evidence" value="ECO:0007669"/>
    <property type="project" value="UniProtKB-EC"/>
</dbReference>
<feature type="region of interest" description="Disordered" evidence="9">
    <location>
        <begin position="1"/>
        <end position="22"/>
    </location>
</feature>
<dbReference type="PROSITE" id="PS50109">
    <property type="entry name" value="HIS_KIN"/>
    <property type="match status" value="1"/>
</dbReference>
<dbReference type="InterPro" id="IPR005467">
    <property type="entry name" value="His_kinase_dom"/>
</dbReference>
<comment type="subcellular location">
    <subcellularLocation>
        <location evidence="2">Cell membrane</location>
        <topology evidence="2">Multi-pass membrane protein</topology>
    </subcellularLocation>
</comment>
<dbReference type="SUPFAM" id="SSF47384">
    <property type="entry name" value="Homodimeric domain of signal transducing histidine kinase"/>
    <property type="match status" value="1"/>
</dbReference>
<reference evidence="11 12" key="1">
    <citation type="journal article" date="2019" name="Int. J. Syst. Evol. Microbiol.">
        <title>The Global Catalogue of Microorganisms (GCM) 10K type strain sequencing project: providing services to taxonomists for standard genome sequencing and annotation.</title>
        <authorList>
            <consortium name="The Broad Institute Genomics Platform"/>
            <consortium name="The Broad Institute Genome Sequencing Center for Infectious Disease"/>
            <person name="Wu L."/>
            <person name="Ma J."/>
        </authorList>
    </citation>
    <scope>NUCLEOTIDE SEQUENCE [LARGE SCALE GENOMIC DNA]</scope>
    <source>
        <strain evidence="11 12">JCM 30072</strain>
    </source>
</reference>
<dbReference type="PANTHER" id="PTHR44936:SF10">
    <property type="entry name" value="SENSOR PROTEIN RSTB"/>
    <property type="match status" value="1"/>
</dbReference>
<dbReference type="EMBL" id="JBHSZI010000001">
    <property type="protein sequence ID" value="MFC7059428.1"/>
    <property type="molecule type" value="Genomic_DNA"/>
</dbReference>
<evidence type="ECO:0000256" key="3">
    <source>
        <dbReference type="ARBA" id="ARBA00012438"/>
    </source>
</evidence>
<evidence type="ECO:0000259" key="10">
    <source>
        <dbReference type="PROSITE" id="PS50109"/>
    </source>
</evidence>
<dbReference type="CDD" id="cd00082">
    <property type="entry name" value="HisKA"/>
    <property type="match status" value="1"/>
</dbReference>
<dbReference type="SUPFAM" id="SSF55874">
    <property type="entry name" value="ATPase domain of HSP90 chaperone/DNA topoisomerase II/histidine kinase"/>
    <property type="match status" value="1"/>
</dbReference>
<evidence type="ECO:0000313" key="12">
    <source>
        <dbReference type="Proteomes" id="UP001596445"/>
    </source>
</evidence>
<evidence type="ECO:0000256" key="7">
    <source>
        <dbReference type="ARBA" id="ARBA00022777"/>
    </source>
</evidence>
<dbReference type="InterPro" id="IPR050980">
    <property type="entry name" value="2C_sensor_his_kinase"/>
</dbReference>
<dbReference type="InterPro" id="IPR029016">
    <property type="entry name" value="GAF-like_dom_sf"/>
</dbReference>
<dbReference type="AlphaFoldDB" id="A0ABD5W1N2"/>
<name>A0ABD5W1N2_9EURY</name>
<protein>
    <recommendedName>
        <fullName evidence="3">histidine kinase</fullName>
        <ecNumber evidence="3">2.7.13.3</ecNumber>
    </recommendedName>
</protein>
<comment type="caution">
    <text evidence="11">The sequence shown here is derived from an EMBL/GenBank/DDBJ whole genome shotgun (WGS) entry which is preliminary data.</text>
</comment>
<organism evidence="11 12">
    <name type="scientific">Halovenus salina</name>
    <dbReference type="NCBI Taxonomy" id="1510225"/>
    <lineage>
        <taxon>Archaea</taxon>
        <taxon>Methanobacteriati</taxon>
        <taxon>Methanobacteriota</taxon>
        <taxon>Stenosarchaea group</taxon>
        <taxon>Halobacteria</taxon>
        <taxon>Halobacteriales</taxon>
        <taxon>Haloarculaceae</taxon>
        <taxon>Halovenus</taxon>
    </lineage>
</organism>
<sequence>MTERDSSRPDRPRVDEDDGWPPWLCATVETVHSVLDETESAPELGTTLPAAISANTPVSFACVTTLDEETVRVRSSSAEVPARLDVKSPDQTLTAQAESTGDLQRVTDRPPEDVRLLAEHIESDLDSAAAVVAVPLCAEGTSYGALHLWTPESSEPVGVLTSLGRRVGRRLHALECAEQLARERERLDSLRSLVSHDLGNPVNIASGRVELARADEDTSHLDSVDGALEEIDALIERGVRLVEVGQQPLDRESLSIASIARDSWDDVGRDSGDLVVTDGRVDGERERVRMLLNELVRNAFAHSEGEITVDVGPLSESQGLYVADDGPGIPPDEREFVTDTGYTTDSAREGIGLSVVTEIAGAHGWDVSLEPREPSGTRVEIITSHW</sequence>
<dbReference type="InterPro" id="IPR036890">
    <property type="entry name" value="HATPase_C_sf"/>
</dbReference>
<dbReference type="Pfam" id="PF02518">
    <property type="entry name" value="HATPase_c"/>
    <property type="match status" value="1"/>
</dbReference>
<dbReference type="Proteomes" id="UP001596445">
    <property type="component" value="Unassembled WGS sequence"/>
</dbReference>
<dbReference type="RefSeq" id="WP_267162205.1">
    <property type="nucleotide sequence ID" value="NZ_CP112972.1"/>
</dbReference>
<keyword evidence="6" id="KW-0547">Nucleotide-binding</keyword>
<evidence type="ECO:0000256" key="8">
    <source>
        <dbReference type="ARBA" id="ARBA00022840"/>
    </source>
</evidence>
<dbReference type="Gene3D" id="3.30.450.40">
    <property type="match status" value="1"/>
</dbReference>
<dbReference type="InterPro" id="IPR003661">
    <property type="entry name" value="HisK_dim/P_dom"/>
</dbReference>
<evidence type="ECO:0000313" key="11">
    <source>
        <dbReference type="EMBL" id="MFC7059428.1"/>
    </source>
</evidence>
<evidence type="ECO:0000256" key="1">
    <source>
        <dbReference type="ARBA" id="ARBA00000085"/>
    </source>
</evidence>
<comment type="catalytic activity">
    <reaction evidence="1">
        <text>ATP + protein L-histidine = ADP + protein N-phospho-L-histidine.</text>
        <dbReference type="EC" id="2.7.13.3"/>
    </reaction>
</comment>
<dbReference type="CDD" id="cd00075">
    <property type="entry name" value="HATPase"/>
    <property type="match status" value="1"/>
</dbReference>
<dbReference type="Gene3D" id="3.30.565.10">
    <property type="entry name" value="Histidine kinase-like ATPase, C-terminal domain"/>
    <property type="match status" value="1"/>
</dbReference>
<dbReference type="GO" id="GO:0005524">
    <property type="term" value="F:ATP binding"/>
    <property type="evidence" value="ECO:0007669"/>
    <property type="project" value="UniProtKB-KW"/>
</dbReference>
<keyword evidence="12" id="KW-1185">Reference proteome</keyword>
<dbReference type="SMART" id="SM00387">
    <property type="entry name" value="HATPase_c"/>
    <property type="match status" value="1"/>
</dbReference>
<keyword evidence="4" id="KW-1003">Cell membrane</keyword>
<dbReference type="GeneID" id="76631592"/>
<dbReference type="PANTHER" id="PTHR44936">
    <property type="entry name" value="SENSOR PROTEIN CREC"/>
    <property type="match status" value="1"/>
</dbReference>
<feature type="compositionally biased region" description="Basic and acidic residues" evidence="9">
    <location>
        <begin position="1"/>
        <end position="14"/>
    </location>
</feature>
<evidence type="ECO:0000256" key="2">
    <source>
        <dbReference type="ARBA" id="ARBA00004651"/>
    </source>
</evidence>
<evidence type="ECO:0000256" key="5">
    <source>
        <dbReference type="ARBA" id="ARBA00022679"/>
    </source>
</evidence>
<keyword evidence="8" id="KW-0067">ATP-binding</keyword>
<evidence type="ECO:0000256" key="4">
    <source>
        <dbReference type="ARBA" id="ARBA00022475"/>
    </source>
</evidence>
<dbReference type="InterPro" id="IPR036097">
    <property type="entry name" value="HisK_dim/P_sf"/>
</dbReference>
<keyword evidence="7 11" id="KW-0418">Kinase</keyword>
<proteinExistence type="predicted"/>
<keyword evidence="4" id="KW-0472">Membrane</keyword>
<dbReference type="InterPro" id="IPR003594">
    <property type="entry name" value="HATPase_dom"/>
</dbReference>
<gene>
    <name evidence="11" type="ORF">ACFQQG_16180</name>
</gene>
<keyword evidence="5" id="KW-0808">Transferase</keyword>
<feature type="domain" description="Histidine kinase" evidence="10">
    <location>
        <begin position="193"/>
        <end position="381"/>
    </location>
</feature>
<dbReference type="GO" id="GO:0005886">
    <property type="term" value="C:plasma membrane"/>
    <property type="evidence" value="ECO:0007669"/>
    <property type="project" value="UniProtKB-SubCell"/>
</dbReference>